<name>A0A6S6Z773_9BURK</name>
<reference evidence="3 4" key="1">
    <citation type="submission" date="2020-04" db="EMBL/GenBank/DDBJ databases">
        <authorList>
            <person name="De Canck E."/>
        </authorList>
    </citation>
    <scope>NUCLEOTIDE SEQUENCE [LARGE SCALE GENOMIC DNA]</scope>
    <source>
        <strain evidence="3 4">LMG 26690</strain>
    </source>
</reference>
<protein>
    <recommendedName>
        <fullName evidence="2">HTH OST-type domain-containing protein</fullName>
    </recommendedName>
</protein>
<feature type="compositionally biased region" description="Pro residues" evidence="1">
    <location>
        <begin position="487"/>
        <end position="501"/>
    </location>
</feature>
<feature type="compositionally biased region" description="Basic and acidic residues" evidence="1">
    <location>
        <begin position="178"/>
        <end position="195"/>
    </location>
</feature>
<feature type="domain" description="HTH OST-type" evidence="2">
    <location>
        <begin position="197"/>
        <end position="273"/>
    </location>
</feature>
<dbReference type="EMBL" id="CADIJM010000001">
    <property type="protein sequence ID" value="CAB3665719.1"/>
    <property type="molecule type" value="Genomic_DNA"/>
</dbReference>
<feature type="compositionally biased region" description="Polar residues" evidence="1">
    <location>
        <begin position="451"/>
        <end position="469"/>
    </location>
</feature>
<dbReference type="PANTHER" id="PTHR35811">
    <property type="entry name" value="SLR1870 PROTEIN"/>
    <property type="match status" value="1"/>
</dbReference>
<sequence length="629" mass="66878">MNNPNENVSMALFCDFENVALGVRDTKFQKFDIRPVLERLLLKGSIVVKKAYCDWERYKEFKAPMHEANFELIEIPHVRQSGKNSADIRLVVDALDFCYTKSHVNTFVIISGDSDFSPLVSKLRENNKKVIGVGVKQSTSDLLIANCDEFIFYDDLAREGQRTAEARRDNRGVSAQRRSPDEERRRKEEQDARKTRAVEMVVETFEALMAERGDSGKIWASALKDALKRRKPDFNESYYGFRAFGNLLEEAQSRGFLEVGREEKSGTYVYRDGSGEASSAQAGEAHGGAADGVADATDAPVTGGRNTRKSRGGRKTAGGRTAGSHGEGTEREDAVTASPDGFAEAADAWKQPDAPQQTEEGTVVDVLETPGQDAGGDAAGGSPQARSGRQSDNGRQGRSGRRGRGARAGDDARPSSHAESLEDAGQPRGSVEGRGASEGQGASEGRAQAERQGSSGAQVSSEGQASSDGQAPARQREDVAPPAFKRPVPPPPQSALVSGPPPVVNVAEWTFVAPPANTERERRGEAPDPFAGAPRSAAGSRSDVASRAASETASDAASAKSAAKPARSARKTTAKAPSKSESPSAQAETPTAPAAETAPAPEPARKTAARKTTARKTAPRKTAKKTDAA</sequence>
<dbReference type="PANTHER" id="PTHR35811:SF1">
    <property type="entry name" value="HTH OST-TYPE DOMAIN-CONTAINING PROTEIN"/>
    <property type="match status" value="1"/>
</dbReference>
<feature type="compositionally biased region" description="Low complexity" evidence="1">
    <location>
        <begin position="275"/>
        <end position="284"/>
    </location>
</feature>
<feature type="region of interest" description="Disordered" evidence="1">
    <location>
        <begin position="163"/>
        <end position="195"/>
    </location>
</feature>
<proteinExistence type="predicted"/>
<feature type="region of interest" description="Disordered" evidence="1">
    <location>
        <begin position="514"/>
        <end position="629"/>
    </location>
</feature>
<dbReference type="PROSITE" id="PS51644">
    <property type="entry name" value="HTH_OST"/>
    <property type="match status" value="1"/>
</dbReference>
<feature type="region of interest" description="Disordered" evidence="1">
    <location>
        <begin position="270"/>
        <end position="501"/>
    </location>
</feature>
<dbReference type="InterPro" id="IPR021139">
    <property type="entry name" value="NYN"/>
</dbReference>
<dbReference type="RefSeq" id="WP_175122016.1">
    <property type="nucleotide sequence ID" value="NZ_CADIJM010000001.1"/>
</dbReference>
<feature type="compositionally biased region" description="Low complexity" evidence="1">
    <location>
        <begin position="574"/>
        <end position="599"/>
    </location>
</feature>
<dbReference type="InterPro" id="IPR025605">
    <property type="entry name" value="OST-HTH/LOTUS_dom"/>
</dbReference>
<dbReference type="InterPro" id="IPR041966">
    <property type="entry name" value="LOTUS-like"/>
</dbReference>
<organism evidence="3 4">
    <name type="scientific">Achromobacter animicus</name>
    <dbReference type="NCBI Taxonomy" id="1389935"/>
    <lineage>
        <taxon>Bacteria</taxon>
        <taxon>Pseudomonadati</taxon>
        <taxon>Pseudomonadota</taxon>
        <taxon>Betaproteobacteria</taxon>
        <taxon>Burkholderiales</taxon>
        <taxon>Alcaligenaceae</taxon>
        <taxon>Achromobacter</taxon>
    </lineage>
</organism>
<dbReference type="AlphaFoldDB" id="A0A6S6Z773"/>
<dbReference type="Proteomes" id="UP000494214">
    <property type="component" value="Unassembled WGS sequence"/>
</dbReference>
<accession>A0A6S6Z773</accession>
<evidence type="ECO:0000256" key="1">
    <source>
        <dbReference type="SAM" id="MobiDB-lite"/>
    </source>
</evidence>
<dbReference type="Pfam" id="PF01936">
    <property type="entry name" value="NYN"/>
    <property type="match status" value="1"/>
</dbReference>
<feature type="compositionally biased region" description="Low complexity" evidence="1">
    <location>
        <begin position="380"/>
        <end position="396"/>
    </location>
</feature>
<evidence type="ECO:0000313" key="4">
    <source>
        <dbReference type="Proteomes" id="UP000494214"/>
    </source>
</evidence>
<dbReference type="Gene3D" id="3.30.420.610">
    <property type="entry name" value="LOTUS domain-like"/>
    <property type="match status" value="1"/>
</dbReference>
<keyword evidence="4" id="KW-1185">Reference proteome</keyword>
<dbReference type="CDD" id="cd10146">
    <property type="entry name" value="LabA_like_C"/>
    <property type="match status" value="1"/>
</dbReference>
<dbReference type="CDD" id="cd11297">
    <property type="entry name" value="PIN_LabA-like_N_1"/>
    <property type="match status" value="1"/>
</dbReference>
<evidence type="ECO:0000259" key="2">
    <source>
        <dbReference type="PROSITE" id="PS51644"/>
    </source>
</evidence>
<dbReference type="Gene3D" id="3.40.50.1010">
    <property type="entry name" value="5'-nuclease"/>
    <property type="match status" value="1"/>
</dbReference>
<gene>
    <name evidence="3" type="ORF">LMG26690_00819</name>
</gene>
<feature type="compositionally biased region" description="Basic and acidic residues" evidence="1">
    <location>
        <begin position="407"/>
        <end position="420"/>
    </location>
</feature>
<feature type="compositionally biased region" description="Basic residues" evidence="1">
    <location>
        <begin position="607"/>
        <end position="623"/>
    </location>
</feature>
<dbReference type="GO" id="GO:0004540">
    <property type="term" value="F:RNA nuclease activity"/>
    <property type="evidence" value="ECO:0007669"/>
    <property type="project" value="InterPro"/>
</dbReference>
<evidence type="ECO:0000313" key="3">
    <source>
        <dbReference type="EMBL" id="CAB3665719.1"/>
    </source>
</evidence>
<feature type="compositionally biased region" description="Low complexity" evidence="1">
    <location>
        <begin position="531"/>
        <end position="566"/>
    </location>
</feature>